<comment type="similarity">
    <text evidence="3">Belongs to the CsgG family.</text>
</comment>
<protein>
    <recommendedName>
        <fullName evidence="4">Curli production assembly/transport component CsgG</fullName>
    </recommendedName>
</protein>
<dbReference type="Gene3D" id="3.30.1330.60">
    <property type="entry name" value="OmpA-like domain"/>
    <property type="match status" value="1"/>
</dbReference>
<dbReference type="GO" id="GO:0030288">
    <property type="term" value="C:outer membrane-bounded periplasmic space"/>
    <property type="evidence" value="ECO:0007669"/>
    <property type="project" value="InterPro"/>
</dbReference>
<evidence type="ECO:0000256" key="1">
    <source>
        <dbReference type="ARBA" id="ARBA00003989"/>
    </source>
</evidence>
<dbReference type="Gene3D" id="3.40.50.10610">
    <property type="entry name" value="ABC-type transport auxiliary lipoprotein component"/>
    <property type="match status" value="2"/>
</dbReference>
<evidence type="ECO:0000256" key="8">
    <source>
        <dbReference type="ARBA" id="ARBA00023139"/>
    </source>
</evidence>
<keyword evidence="8" id="KW-0564">Palmitate</keyword>
<keyword evidence="9" id="KW-0449">Lipoprotein</keyword>
<dbReference type="PROSITE" id="PS51123">
    <property type="entry name" value="OMPA_2"/>
    <property type="match status" value="1"/>
</dbReference>
<evidence type="ECO:0000256" key="5">
    <source>
        <dbReference type="ARBA" id="ARBA00022475"/>
    </source>
</evidence>
<feature type="domain" description="OmpA-like" evidence="12">
    <location>
        <begin position="298"/>
        <end position="415"/>
    </location>
</feature>
<dbReference type="InterPro" id="IPR036737">
    <property type="entry name" value="OmpA-like_sf"/>
</dbReference>
<dbReference type="InterPro" id="IPR005534">
    <property type="entry name" value="Curli_assmbl/transp-comp_CsgG"/>
</dbReference>
<dbReference type="AlphaFoldDB" id="A4C981"/>
<reference evidence="13 14" key="1">
    <citation type="submission" date="2006-02" db="EMBL/GenBank/DDBJ databases">
        <authorList>
            <person name="Moran M.A."/>
            <person name="Kjelleberg S."/>
            <person name="Egan S."/>
            <person name="Saunders N."/>
            <person name="Thomas T."/>
            <person name="Ferriera S."/>
            <person name="Johnson J."/>
            <person name="Kravitz S."/>
            <person name="Halpern A."/>
            <person name="Remington K."/>
            <person name="Beeson K."/>
            <person name="Tran B."/>
            <person name="Rogers Y.-H."/>
            <person name="Friedman R."/>
            <person name="Venter J.C."/>
        </authorList>
    </citation>
    <scope>NUCLEOTIDE SEQUENCE [LARGE SCALE GENOMIC DNA]</scope>
    <source>
        <strain evidence="13 14">D2</strain>
    </source>
</reference>
<dbReference type="PANTHER" id="PTHR41164:SF1">
    <property type="entry name" value="CURLI PRODUCTION ASSEMBLY_TRANSPORT COMPONENT CSGG"/>
    <property type="match status" value="1"/>
</dbReference>
<evidence type="ECO:0000256" key="4">
    <source>
        <dbReference type="ARBA" id="ARBA00014028"/>
    </source>
</evidence>
<dbReference type="EMBL" id="AAOH01000003">
    <property type="protein sequence ID" value="EAR29146.1"/>
    <property type="molecule type" value="Genomic_DNA"/>
</dbReference>
<proteinExistence type="inferred from homology"/>
<accession>A4C981</accession>
<keyword evidence="7 10" id="KW-0472">Membrane</keyword>
<evidence type="ECO:0000259" key="12">
    <source>
        <dbReference type="PROSITE" id="PS51123"/>
    </source>
</evidence>
<dbReference type="HOGENOM" id="CLU_658666_0_0_6"/>
<sequence length="417" mass="45827">MKKNSVMLGALLLLSGCSVINRTLPPDIELAQNLAQTETFTEFANLPAPAGSIAVSVYSFRDQTGQYKPQANVSSFSTAVTQGANSILIQALHESDWFVPVEREGLQNILTERKIVRAGISNKEDEKTQLPALTTAKVILEGGIISYDSNVKTGGLGMEYFGIGASELYREDVISIYLRAVDVRTGQVLLSVATTKKVLSQEIRAGFFRYVSYKRLAEAEAGFSDNEPMHICVKQAIEKALTTLVTKGIEKGIWTTKEQNEKFLEQARSKNAALMRKNQTKTVIATPTKEATTEQLALSKNTNALSFAVQFRTGSAQLEPVYSEQLNSIVSLVKSTDYLAIELQGFADQRGLEQENRSLSLARSHSVAQYLNNQGIVQQRISVAGLGDEQAVYQVTDPEGLFFDRRVIVKLIDTRSG</sequence>
<feature type="chain" id="PRO_5002666046" description="Curli production assembly/transport component CsgG" evidence="11">
    <location>
        <begin position="21"/>
        <end position="417"/>
    </location>
</feature>
<gene>
    <name evidence="13" type="ORF">PTD2_08879</name>
</gene>
<dbReference type="Pfam" id="PF00691">
    <property type="entry name" value="OmpA"/>
    <property type="match status" value="1"/>
</dbReference>
<comment type="caution">
    <text evidence="13">The sequence shown here is derived from an EMBL/GenBank/DDBJ whole genome shotgun (WGS) entry which is preliminary data.</text>
</comment>
<dbReference type="GO" id="GO:0016020">
    <property type="term" value="C:membrane"/>
    <property type="evidence" value="ECO:0007669"/>
    <property type="project" value="UniProtKB-SubCell"/>
</dbReference>
<dbReference type="Proteomes" id="UP000006201">
    <property type="component" value="Unassembled WGS sequence"/>
</dbReference>
<keyword evidence="5" id="KW-1003">Cell membrane</keyword>
<dbReference type="SUPFAM" id="SSF103088">
    <property type="entry name" value="OmpA-like"/>
    <property type="match status" value="1"/>
</dbReference>
<evidence type="ECO:0000313" key="13">
    <source>
        <dbReference type="EMBL" id="EAR29146.1"/>
    </source>
</evidence>
<keyword evidence="6 11" id="KW-0732">Signal</keyword>
<evidence type="ECO:0000256" key="7">
    <source>
        <dbReference type="ARBA" id="ARBA00023136"/>
    </source>
</evidence>
<dbReference type="PROSITE" id="PS51257">
    <property type="entry name" value="PROKAR_LIPOPROTEIN"/>
    <property type="match status" value="1"/>
</dbReference>
<dbReference type="Pfam" id="PF03783">
    <property type="entry name" value="CsgG"/>
    <property type="match status" value="1"/>
</dbReference>
<dbReference type="PANTHER" id="PTHR41164">
    <property type="entry name" value="CURLI PRODUCTION ASSEMBLY/TRANSPORT COMPONENT CSGG"/>
    <property type="match status" value="1"/>
</dbReference>
<name>A4C981_9GAMM</name>
<comment type="subcellular location">
    <subcellularLocation>
        <location evidence="2">Membrane</location>
    </subcellularLocation>
</comment>
<evidence type="ECO:0000256" key="6">
    <source>
        <dbReference type="ARBA" id="ARBA00022729"/>
    </source>
</evidence>
<dbReference type="eggNOG" id="COG2885">
    <property type="taxonomic scope" value="Bacteria"/>
</dbReference>
<feature type="signal peptide" evidence="11">
    <location>
        <begin position="1"/>
        <end position="20"/>
    </location>
</feature>
<dbReference type="InterPro" id="IPR006665">
    <property type="entry name" value="OmpA-like"/>
</dbReference>
<evidence type="ECO:0000313" key="14">
    <source>
        <dbReference type="Proteomes" id="UP000006201"/>
    </source>
</evidence>
<evidence type="ECO:0000256" key="9">
    <source>
        <dbReference type="ARBA" id="ARBA00023288"/>
    </source>
</evidence>
<evidence type="ECO:0000256" key="2">
    <source>
        <dbReference type="ARBA" id="ARBA00004370"/>
    </source>
</evidence>
<dbReference type="OrthoDB" id="1110708at2"/>
<dbReference type="InterPro" id="IPR006664">
    <property type="entry name" value="OMP_bac"/>
</dbReference>
<evidence type="ECO:0000256" key="11">
    <source>
        <dbReference type="SAM" id="SignalP"/>
    </source>
</evidence>
<dbReference type="STRING" id="87626.PTD2_08879"/>
<organism evidence="13 14">
    <name type="scientific">Pseudoalteromonas tunicata D2</name>
    <dbReference type="NCBI Taxonomy" id="87626"/>
    <lineage>
        <taxon>Bacteria</taxon>
        <taxon>Pseudomonadati</taxon>
        <taxon>Pseudomonadota</taxon>
        <taxon>Gammaproteobacteria</taxon>
        <taxon>Alteromonadales</taxon>
        <taxon>Pseudoalteromonadaceae</taxon>
        <taxon>Pseudoalteromonas</taxon>
    </lineage>
</organism>
<evidence type="ECO:0000256" key="10">
    <source>
        <dbReference type="PROSITE-ProRule" id="PRU00473"/>
    </source>
</evidence>
<comment type="function">
    <text evidence="1">May be involved in the biogenesis of curli organelles.</text>
</comment>
<dbReference type="PRINTS" id="PR01021">
    <property type="entry name" value="OMPADOMAIN"/>
</dbReference>
<evidence type="ECO:0000256" key="3">
    <source>
        <dbReference type="ARBA" id="ARBA00008899"/>
    </source>
</evidence>
<keyword evidence="14" id="KW-1185">Reference proteome</keyword>
<dbReference type="CDD" id="cd07185">
    <property type="entry name" value="OmpA_C-like"/>
    <property type="match status" value="1"/>
</dbReference>
<dbReference type="eggNOG" id="COG1462">
    <property type="taxonomic scope" value="Bacteria"/>
</dbReference>